<keyword evidence="3" id="KW-1185">Reference proteome</keyword>
<feature type="region of interest" description="Disordered" evidence="1">
    <location>
        <begin position="66"/>
        <end position="91"/>
    </location>
</feature>
<protein>
    <submittedName>
        <fullName evidence="2">Uncharacterized protein</fullName>
    </submittedName>
</protein>
<organism evidence="2 3">
    <name type="scientific">Jatropha curcas</name>
    <name type="common">Barbados nut</name>
    <dbReference type="NCBI Taxonomy" id="180498"/>
    <lineage>
        <taxon>Eukaryota</taxon>
        <taxon>Viridiplantae</taxon>
        <taxon>Streptophyta</taxon>
        <taxon>Embryophyta</taxon>
        <taxon>Tracheophyta</taxon>
        <taxon>Spermatophyta</taxon>
        <taxon>Magnoliopsida</taxon>
        <taxon>eudicotyledons</taxon>
        <taxon>Gunneridae</taxon>
        <taxon>Pentapetalae</taxon>
        <taxon>rosids</taxon>
        <taxon>fabids</taxon>
        <taxon>Malpighiales</taxon>
        <taxon>Euphorbiaceae</taxon>
        <taxon>Crotonoideae</taxon>
        <taxon>Jatropheae</taxon>
        <taxon>Jatropha</taxon>
    </lineage>
</organism>
<name>A0A067L5N2_JATCU</name>
<evidence type="ECO:0000256" key="1">
    <source>
        <dbReference type="SAM" id="MobiDB-lite"/>
    </source>
</evidence>
<proteinExistence type="predicted"/>
<reference evidence="2 3" key="1">
    <citation type="journal article" date="2014" name="PLoS ONE">
        <title>Global Analysis of Gene Expression Profiles in Physic Nut (Jatropha curcas L.) Seedlings Exposed to Salt Stress.</title>
        <authorList>
            <person name="Zhang L."/>
            <person name="Zhang C."/>
            <person name="Wu P."/>
            <person name="Chen Y."/>
            <person name="Li M."/>
            <person name="Jiang H."/>
            <person name="Wu G."/>
        </authorList>
    </citation>
    <scope>NUCLEOTIDE SEQUENCE [LARGE SCALE GENOMIC DNA]</scope>
    <source>
        <strain evidence="3">cv. GZQX0401</strain>
        <tissue evidence="2">Young leaves</tissue>
    </source>
</reference>
<dbReference type="AlphaFoldDB" id="A0A067L5N2"/>
<evidence type="ECO:0000313" key="2">
    <source>
        <dbReference type="EMBL" id="KDP43756.1"/>
    </source>
</evidence>
<feature type="compositionally biased region" description="Basic and acidic residues" evidence="1">
    <location>
        <begin position="68"/>
        <end position="77"/>
    </location>
</feature>
<gene>
    <name evidence="2" type="ORF">JCGZ_22383</name>
</gene>
<accession>A0A067L5N2</accession>
<sequence>MFDGKMHGLVPWYWSRNPMQNYEIQKILTGVIKPEGVAKLNALDMASDERKLENKKIAERSARKRLIERKEEDEKGTTKKFKCGNKFKQSS</sequence>
<dbReference type="EMBL" id="KK914259">
    <property type="protein sequence ID" value="KDP43756.1"/>
    <property type="molecule type" value="Genomic_DNA"/>
</dbReference>
<evidence type="ECO:0000313" key="3">
    <source>
        <dbReference type="Proteomes" id="UP000027138"/>
    </source>
</evidence>
<dbReference type="Proteomes" id="UP000027138">
    <property type="component" value="Unassembled WGS sequence"/>
</dbReference>